<dbReference type="AlphaFoldDB" id="A0A0N7JVD5"/>
<gene>
    <name evidence="1" type="ORF">K788_0000086</name>
</gene>
<organism evidence="1 2">
    <name type="scientific">Paraburkholderia caribensis MBA4</name>
    <dbReference type="NCBI Taxonomy" id="1323664"/>
    <lineage>
        <taxon>Bacteria</taxon>
        <taxon>Pseudomonadati</taxon>
        <taxon>Pseudomonadota</taxon>
        <taxon>Betaproteobacteria</taxon>
        <taxon>Burkholderiales</taxon>
        <taxon>Burkholderiaceae</taxon>
        <taxon>Paraburkholderia</taxon>
    </lineage>
</organism>
<dbReference type="KEGG" id="bcai:K788_0000086"/>
<proteinExistence type="predicted"/>
<evidence type="ECO:0000313" key="1">
    <source>
        <dbReference type="EMBL" id="ALL68909.1"/>
    </source>
</evidence>
<dbReference type="EMBL" id="CP012747">
    <property type="protein sequence ID" value="ALL68909.1"/>
    <property type="molecule type" value="Genomic_DNA"/>
</dbReference>
<dbReference type="Proteomes" id="UP000019146">
    <property type="component" value="Chromosome 2"/>
</dbReference>
<accession>A0A0N7JVD5</accession>
<reference evidence="1 2" key="1">
    <citation type="journal article" date="2014" name="Genome Announc.">
        <title>Draft Genome Sequence of the Haloacid-Degrading Burkholderia caribensis Strain MBA4.</title>
        <authorList>
            <person name="Pan Y."/>
            <person name="Kong K.F."/>
            <person name="Tsang J.S."/>
        </authorList>
    </citation>
    <scope>NUCLEOTIDE SEQUENCE [LARGE SCALE GENOMIC DNA]</scope>
    <source>
        <strain evidence="1 2">MBA4</strain>
    </source>
</reference>
<protein>
    <submittedName>
        <fullName evidence="1">Uncharacterized protein</fullName>
    </submittedName>
</protein>
<name>A0A0N7JVD5_9BURK</name>
<evidence type="ECO:0000313" key="2">
    <source>
        <dbReference type="Proteomes" id="UP000019146"/>
    </source>
</evidence>
<sequence length="38" mass="4227">MSMTRVSQNPFARCVALTITRKNGMSLEHGYGNASRKL</sequence>